<evidence type="ECO:0000313" key="3">
    <source>
        <dbReference type="Proteomes" id="UP001601992"/>
    </source>
</evidence>
<comment type="caution">
    <text evidence="2">The sequence shown here is derived from an EMBL/GenBank/DDBJ whole genome shotgun (WGS) entry which is preliminary data.</text>
</comment>
<feature type="transmembrane region" description="Helical" evidence="1">
    <location>
        <begin position="77"/>
        <end position="96"/>
    </location>
</feature>
<evidence type="ECO:0000313" key="2">
    <source>
        <dbReference type="EMBL" id="MFF3568205.1"/>
    </source>
</evidence>
<name>A0ABW6RY97_9NOCA</name>
<keyword evidence="1" id="KW-1133">Transmembrane helix</keyword>
<organism evidence="2 3">
    <name type="scientific">Nocardia jiangxiensis</name>
    <dbReference type="NCBI Taxonomy" id="282685"/>
    <lineage>
        <taxon>Bacteria</taxon>
        <taxon>Bacillati</taxon>
        <taxon>Actinomycetota</taxon>
        <taxon>Actinomycetes</taxon>
        <taxon>Mycobacteriales</taxon>
        <taxon>Nocardiaceae</taxon>
        <taxon>Nocardia</taxon>
    </lineage>
</organism>
<sequence length="166" mass="17413">MRKPGGGTAITAGVLATIHGLLGLLVTVVGSIETRQDRHDGYSDSGEVVALIVVTIFTGVYLSAAILFFFRRRVGRYMIVGASGLTLVGGIGGMLYTLVANHHSQGDVVGLLVTIVIVLVFEVPTLCLAAASSTGRWIAARTAAPAVPGPYPQPAQMYGQQQYPPY</sequence>
<keyword evidence="1" id="KW-0812">Transmembrane</keyword>
<dbReference type="RefSeq" id="WP_157186147.1">
    <property type="nucleotide sequence ID" value="NZ_JBIAQY010000003.1"/>
</dbReference>
<keyword evidence="3" id="KW-1185">Reference proteome</keyword>
<protein>
    <submittedName>
        <fullName evidence="2">Uncharacterized protein</fullName>
    </submittedName>
</protein>
<evidence type="ECO:0000256" key="1">
    <source>
        <dbReference type="SAM" id="Phobius"/>
    </source>
</evidence>
<feature type="transmembrane region" description="Helical" evidence="1">
    <location>
        <begin position="48"/>
        <end position="70"/>
    </location>
</feature>
<reference evidence="2 3" key="1">
    <citation type="submission" date="2024-10" db="EMBL/GenBank/DDBJ databases">
        <title>The Natural Products Discovery Center: Release of the First 8490 Sequenced Strains for Exploring Actinobacteria Biosynthetic Diversity.</title>
        <authorList>
            <person name="Kalkreuter E."/>
            <person name="Kautsar S.A."/>
            <person name="Yang D."/>
            <person name="Bader C.D."/>
            <person name="Teijaro C.N."/>
            <person name="Fluegel L."/>
            <person name="Davis C.M."/>
            <person name="Simpson J.R."/>
            <person name="Lauterbach L."/>
            <person name="Steele A.D."/>
            <person name="Gui C."/>
            <person name="Meng S."/>
            <person name="Li G."/>
            <person name="Viehrig K."/>
            <person name="Ye F."/>
            <person name="Su P."/>
            <person name="Kiefer A.F."/>
            <person name="Nichols A."/>
            <person name="Cepeda A.J."/>
            <person name="Yan W."/>
            <person name="Fan B."/>
            <person name="Jiang Y."/>
            <person name="Adhikari A."/>
            <person name="Zheng C.-J."/>
            <person name="Schuster L."/>
            <person name="Cowan T.M."/>
            <person name="Smanski M.J."/>
            <person name="Chevrette M.G."/>
            <person name="De Carvalho L.P.S."/>
            <person name="Shen B."/>
        </authorList>
    </citation>
    <scope>NUCLEOTIDE SEQUENCE [LARGE SCALE GENOMIC DNA]</scope>
    <source>
        <strain evidence="2 3">NPDC002593</strain>
    </source>
</reference>
<keyword evidence="1" id="KW-0472">Membrane</keyword>
<feature type="transmembrane region" description="Helical" evidence="1">
    <location>
        <begin position="108"/>
        <end position="131"/>
    </location>
</feature>
<accession>A0ABW6RY97</accession>
<dbReference type="EMBL" id="JBIAQY010000003">
    <property type="protein sequence ID" value="MFF3568205.1"/>
    <property type="molecule type" value="Genomic_DNA"/>
</dbReference>
<feature type="transmembrane region" description="Helical" evidence="1">
    <location>
        <begin position="7"/>
        <end position="28"/>
    </location>
</feature>
<gene>
    <name evidence="2" type="ORF">ACFYXQ_10580</name>
</gene>
<dbReference type="Proteomes" id="UP001601992">
    <property type="component" value="Unassembled WGS sequence"/>
</dbReference>
<proteinExistence type="predicted"/>